<comment type="caution">
    <text evidence="1">The sequence shown here is derived from an EMBL/GenBank/DDBJ whole genome shotgun (WGS) entry which is preliminary data.</text>
</comment>
<dbReference type="AlphaFoldDB" id="A0A850TDZ6"/>
<dbReference type="Proteomes" id="UP000553343">
    <property type="component" value="Unassembled WGS sequence"/>
</dbReference>
<sequence>MKIDVHDVMAVARMLTLLDPVNMNLQADVNKDNKIGCAEFNFILQRLAGQREAEPDTTQVTCATQSAIAVMDQTIEQVKSLNTVMDLIGLMDESLASVSNVNELKAAIENAADPCVTHDFSLISQAYTIDMTSCNNISGAVTLKPTYTDNNIGYTIDYDNVVVPTKNGGTCTINGTTAAAVSFTNGTISFIYQPSNLTVCGNSVNGTLAVTYNTTTQATTVSVETQTVTVYCGETADIKTDLVLTYAGADSNVIVNGNIESIITLEDGKQIHTTSLDNVEIDTSCGIPVGGEATVDGILIDFSNTTCQNPTATAYIDGTPVPVDLS</sequence>
<evidence type="ECO:0000313" key="2">
    <source>
        <dbReference type="Proteomes" id="UP000553343"/>
    </source>
</evidence>
<dbReference type="InterPro" id="IPR018247">
    <property type="entry name" value="EF_Hand_1_Ca_BS"/>
</dbReference>
<gene>
    <name evidence="1" type="ORF">HXW94_11775</name>
</gene>
<dbReference type="PROSITE" id="PS00018">
    <property type="entry name" value="EF_HAND_1"/>
    <property type="match status" value="1"/>
</dbReference>
<keyword evidence="2" id="KW-1185">Reference proteome</keyword>
<proteinExistence type="predicted"/>
<evidence type="ECO:0008006" key="3">
    <source>
        <dbReference type="Google" id="ProtNLM"/>
    </source>
</evidence>
<name>A0A850TDZ6_9BACT</name>
<evidence type="ECO:0000313" key="1">
    <source>
        <dbReference type="EMBL" id="NWH05656.1"/>
    </source>
</evidence>
<accession>A0A850TDZ6</accession>
<reference evidence="1 2" key="1">
    <citation type="submission" date="2020-06" db="EMBL/GenBank/DDBJ databases">
        <title>High-quality draft genome of sulfate reducer Desulfobacter latus type strain AcrS2 isolated from marine sediment.</title>
        <authorList>
            <person name="Hoppe M."/>
            <person name="Larsen C.K."/>
            <person name="Marshall I.P.G."/>
            <person name="Schramm A."/>
            <person name="Marietou A.G."/>
        </authorList>
    </citation>
    <scope>NUCLEOTIDE SEQUENCE [LARGE SCALE GENOMIC DNA]</scope>
    <source>
        <strain evidence="1 2">AcRS2</strain>
    </source>
</reference>
<dbReference type="EMBL" id="JACADJ010000041">
    <property type="protein sequence ID" value="NWH05656.1"/>
    <property type="molecule type" value="Genomic_DNA"/>
</dbReference>
<protein>
    <recommendedName>
        <fullName evidence="3">Dockerin domain-containing protein</fullName>
    </recommendedName>
</protein>
<organism evidence="1 2">
    <name type="scientific">Desulfobacter latus</name>
    <dbReference type="NCBI Taxonomy" id="2292"/>
    <lineage>
        <taxon>Bacteria</taxon>
        <taxon>Pseudomonadati</taxon>
        <taxon>Thermodesulfobacteriota</taxon>
        <taxon>Desulfobacteria</taxon>
        <taxon>Desulfobacterales</taxon>
        <taxon>Desulfobacteraceae</taxon>
        <taxon>Desulfobacter</taxon>
    </lineage>
</organism>